<dbReference type="InterPro" id="IPR036249">
    <property type="entry name" value="Thioredoxin-like_sf"/>
</dbReference>
<protein>
    <submittedName>
        <fullName evidence="1">Thioredoxin</fullName>
    </submittedName>
</protein>
<accession>A0A077VKX2</accession>
<dbReference type="EMBL" id="CCEH01000019">
    <property type="protein sequence ID" value="CDR28893.1"/>
    <property type="molecule type" value="Genomic_DNA"/>
</dbReference>
<dbReference type="RefSeq" id="WP_047531523.1">
    <property type="nucleotide sequence ID" value="NZ_CCEH01000019.1"/>
</dbReference>
<evidence type="ECO:0000313" key="2">
    <source>
        <dbReference type="Proteomes" id="UP000044616"/>
    </source>
</evidence>
<evidence type="ECO:0000313" key="1">
    <source>
        <dbReference type="EMBL" id="CDR28893.1"/>
    </source>
</evidence>
<organism evidence="1 2">
    <name type="scientific">Staphylococcus schweitzeri</name>
    <dbReference type="NCBI Taxonomy" id="1654388"/>
    <lineage>
        <taxon>Bacteria</taxon>
        <taxon>Bacillati</taxon>
        <taxon>Bacillota</taxon>
        <taxon>Bacilli</taxon>
        <taxon>Bacillales</taxon>
        <taxon>Staphylococcaceae</taxon>
        <taxon>Staphylococcus</taxon>
    </lineage>
</organism>
<dbReference type="AlphaFoldDB" id="A0A077VKX2"/>
<gene>
    <name evidence="1" type="ORF">ERS140147_02073</name>
</gene>
<dbReference type="Proteomes" id="UP000044616">
    <property type="component" value="Unassembled WGS sequence"/>
</dbReference>
<dbReference type="Gene3D" id="3.40.30.10">
    <property type="entry name" value="Glutaredoxin"/>
    <property type="match status" value="1"/>
</dbReference>
<dbReference type="SUPFAM" id="SSF52833">
    <property type="entry name" value="Thioredoxin-like"/>
    <property type="match status" value="1"/>
</dbReference>
<name>A0A077VKX2_9STAP</name>
<sequence length="187" mass="21941">MTNLETYFKNSQPLNEYIEGMKTNKDNVLNIYQSFELPENDSRINKIKEMNYSKVLVITEDWCGDAMMNLPILKHISEALNLEVRVFHRDDDTKLIDQYLTNGKSRAIPIFVFLNDQFEQETVWGPRANEVQKFVTDVRADKLPSKDHPDYADLEKEAHLVISNRYKTDSSFWKAVYNSILNKLENK</sequence>
<reference evidence="1 2" key="1">
    <citation type="submission" date="2014-05" db="EMBL/GenBank/DDBJ databases">
        <authorList>
            <person name="Aslett A.Martin."/>
            <person name="De Silva Nishadi"/>
        </authorList>
    </citation>
    <scope>NUCLEOTIDE SEQUENCE [LARGE SCALE GENOMIC DNA]</scope>
</reference>
<dbReference type="Pfam" id="PF14595">
    <property type="entry name" value="Thioredoxin_9"/>
    <property type="match status" value="1"/>
</dbReference>
<proteinExistence type="predicted"/>